<protein>
    <recommendedName>
        <fullName evidence="3">Nucleotide exchange factor GrpE</fullName>
    </recommendedName>
</protein>
<keyword evidence="2" id="KW-1185">Reference proteome</keyword>
<reference evidence="1" key="1">
    <citation type="submission" date="2022-10" db="EMBL/GenBank/DDBJ databases">
        <title>The complete genomes of actinobacterial strains from the NBC collection.</title>
        <authorList>
            <person name="Joergensen T.S."/>
            <person name="Alvarez Arevalo M."/>
            <person name="Sterndorff E.B."/>
            <person name="Faurdal D."/>
            <person name="Vuksanovic O."/>
            <person name="Mourched A.-S."/>
            <person name="Charusanti P."/>
            <person name="Shaw S."/>
            <person name="Blin K."/>
            <person name="Weber T."/>
        </authorList>
    </citation>
    <scope>NUCLEOTIDE SEQUENCE</scope>
    <source>
        <strain evidence="1">NBC_00254</strain>
    </source>
</reference>
<name>A0ABZ1SIU5_9ACTN</name>
<dbReference type="Proteomes" id="UP001432011">
    <property type="component" value="Chromosome"/>
</dbReference>
<accession>A0ABZ1SIU5</accession>
<evidence type="ECO:0000313" key="2">
    <source>
        <dbReference type="Proteomes" id="UP001432011"/>
    </source>
</evidence>
<evidence type="ECO:0000313" key="1">
    <source>
        <dbReference type="EMBL" id="WUP72384.1"/>
    </source>
</evidence>
<dbReference type="Gene3D" id="2.30.22.10">
    <property type="entry name" value="Head domain of nucleotide exchange factor GrpE"/>
    <property type="match status" value="1"/>
</dbReference>
<gene>
    <name evidence="1" type="ORF">OG913_23460</name>
</gene>
<organism evidence="1 2">
    <name type="scientific">Microbispora hainanensis</name>
    <dbReference type="NCBI Taxonomy" id="568844"/>
    <lineage>
        <taxon>Bacteria</taxon>
        <taxon>Bacillati</taxon>
        <taxon>Actinomycetota</taxon>
        <taxon>Actinomycetes</taxon>
        <taxon>Streptosporangiales</taxon>
        <taxon>Streptosporangiaceae</taxon>
        <taxon>Microbispora</taxon>
    </lineage>
</organism>
<dbReference type="EMBL" id="CP108085">
    <property type="protein sequence ID" value="WUP72384.1"/>
    <property type="molecule type" value="Genomic_DNA"/>
</dbReference>
<evidence type="ECO:0008006" key="3">
    <source>
        <dbReference type="Google" id="ProtNLM"/>
    </source>
</evidence>
<dbReference type="InterPro" id="IPR009012">
    <property type="entry name" value="GrpE_head"/>
</dbReference>
<sequence length="162" mass="17757">MNRWAIGSAVAGFAAGYASGVVYARRSAPEPPPARPEAEAGPWADIDYDELARRSAEEPAAHPSREEELLGICIDMAHRLRDAKPALWERLNEGLAKVGVDVVVPDGEPFDAEAYDAVDRQLTDDPARHMTVAATLFAGYRDRGTWVRRPEVIVYVNEDAAK</sequence>
<dbReference type="RefSeq" id="WP_328708421.1">
    <property type="nucleotide sequence ID" value="NZ_CP108085.1"/>
</dbReference>
<proteinExistence type="predicted"/>